<gene>
    <name evidence="2" type="ORF">GCM10011343_04920</name>
</gene>
<keyword evidence="3" id="KW-1185">Reference proteome</keyword>
<evidence type="ECO:0008006" key="4">
    <source>
        <dbReference type="Google" id="ProtNLM"/>
    </source>
</evidence>
<evidence type="ECO:0000313" key="3">
    <source>
        <dbReference type="Proteomes" id="UP000625735"/>
    </source>
</evidence>
<feature type="chain" id="PRO_5037402096" description="DUF3575 domain-containing protein" evidence="1">
    <location>
        <begin position="19"/>
        <end position="182"/>
    </location>
</feature>
<dbReference type="Proteomes" id="UP000625735">
    <property type="component" value="Unassembled WGS sequence"/>
</dbReference>
<reference evidence="2" key="1">
    <citation type="journal article" date="2014" name="Int. J. Syst. Evol. Microbiol.">
        <title>Complete genome sequence of Corynebacterium casei LMG S-19264T (=DSM 44701T), isolated from a smear-ripened cheese.</title>
        <authorList>
            <consortium name="US DOE Joint Genome Institute (JGI-PGF)"/>
            <person name="Walter F."/>
            <person name="Albersmeier A."/>
            <person name="Kalinowski J."/>
            <person name="Ruckert C."/>
        </authorList>
    </citation>
    <scope>NUCLEOTIDE SEQUENCE</scope>
    <source>
        <strain evidence="2">CGMCC 1.12506</strain>
    </source>
</reference>
<comment type="caution">
    <text evidence="2">The sequence shown here is derived from an EMBL/GenBank/DDBJ whole genome shotgun (WGS) entry which is preliminary data.</text>
</comment>
<proteinExistence type="predicted"/>
<evidence type="ECO:0000256" key="1">
    <source>
        <dbReference type="SAM" id="SignalP"/>
    </source>
</evidence>
<protein>
    <recommendedName>
        <fullName evidence="4">DUF3575 domain-containing protein</fullName>
    </recommendedName>
</protein>
<name>A0A916XW16_9FLAO</name>
<dbReference type="InterPro" id="IPR036709">
    <property type="entry name" value="Autotransporte_beta_dom_sf"/>
</dbReference>
<keyword evidence="1" id="KW-0732">Signal</keyword>
<dbReference type="SUPFAM" id="SSF103515">
    <property type="entry name" value="Autotransporter"/>
    <property type="match status" value="1"/>
</dbReference>
<evidence type="ECO:0000313" key="2">
    <source>
        <dbReference type="EMBL" id="GGD17185.1"/>
    </source>
</evidence>
<dbReference type="AlphaFoldDB" id="A0A916XW16"/>
<feature type="signal peptide" evidence="1">
    <location>
        <begin position="1"/>
        <end position="18"/>
    </location>
</feature>
<dbReference type="RefSeq" id="WP_188360938.1">
    <property type="nucleotide sequence ID" value="NZ_BMFG01000002.1"/>
</dbReference>
<reference evidence="2" key="2">
    <citation type="submission" date="2020-09" db="EMBL/GenBank/DDBJ databases">
        <authorList>
            <person name="Sun Q."/>
            <person name="Zhou Y."/>
        </authorList>
    </citation>
    <scope>NUCLEOTIDE SEQUENCE</scope>
    <source>
        <strain evidence="2">CGMCC 1.12506</strain>
    </source>
</reference>
<dbReference type="InterPro" id="IPR021958">
    <property type="entry name" value="DUF3575"/>
</dbReference>
<organism evidence="2 3">
    <name type="scientific">Flavobacterium orientale</name>
    <dbReference type="NCBI Taxonomy" id="1756020"/>
    <lineage>
        <taxon>Bacteria</taxon>
        <taxon>Pseudomonadati</taxon>
        <taxon>Bacteroidota</taxon>
        <taxon>Flavobacteriia</taxon>
        <taxon>Flavobacteriales</taxon>
        <taxon>Flavobacteriaceae</taxon>
        <taxon>Flavobacterium</taxon>
    </lineage>
</organism>
<sequence>MKKILLIMLAFTAFQSKAQGGDYAENEIKYNILNTLIIASIEIGYERFIDSNQSIEGEVLFNDRVNYHSEKGAREFKTNSFKIGYNYYFGTENAGSGLYANPFFKFRTGDFIDEITVEGQTVKRTTDIGGFIIGIGAGYKWNSNDKFVLGPYLNIGRNFNEDSTDRFTAIEFNAGFSVGYRF</sequence>
<dbReference type="EMBL" id="BMFG01000002">
    <property type="protein sequence ID" value="GGD17185.1"/>
    <property type="molecule type" value="Genomic_DNA"/>
</dbReference>
<accession>A0A916XW16</accession>
<dbReference type="Pfam" id="PF12099">
    <property type="entry name" value="DUF3575"/>
    <property type="match status" value="1"/>
</dbReference>